<organism evidence="9 12">
    <name type="scientific">Adineta steineri</name>
    <dbReference type="NCBI Taxonomy" id="433720"/>
    <lineage>
        <taxon>Eukaryota</taxon>
        <taxon>Metazoa</taxon>
        <taxon>Spiralia</taxon>
        <taxon>Gnathifera</taxon>
        <taxon>Rotifera</taxon>
        <taxon>Eurotatoria</taxon>
        <taxon>Bdelloidea</taxon>
        <taxon>Adinetida</taxon>
        <taxon>Adinetidae</taxon>
        <taxon>Adineta</taxon>
    </lineage>
</organism>
<dbReference type="InterPro" id="IPR017452">
    <property type="entry name" value="GPCR_Rhodpsn_7TM"/>
</dbReference>
<dbReference type="AlphaFoldDB" id="A0A813P733"/>
<gene>
    <name evidence="8" type="ORF">IZO911_LOCUS3397</name>
    <name evidence="9" type="ORF">JYZ213_LOCUS2476</name>
    <name evidence="10" type="ORF">KXQ929_LOCUS16514</name>
    <name evidence="11" type="ORF">OXD698_LOCUS33024</name>
</gene>
<evidence type="ECO:0000313" key="10">
    <source>
        <dbReference type="EMBL" id="CAF3792001.1"/>
    </source>
</evidence>
<evidence type="ECO:0000256" key="1">
    <source>
        <dbReference type="ARBA" id="ARBA00004370"/>
    </source>
</evidence>
<dbReference type="EMBL" id="CAJOAZ010004439">
    <property type="protein sequence ID" value="CAF4059314.1"/>
    <property type="molecule type" value="Genomic_DNA"/>
</dbReference>
<feature type="transmembrane region" description="Helical" evidence="5">
    <location>
        <begin position="33"/>
        <end position="52"/>
    </location>
</feature>
<evidence type="ECO:0000313" key="9">
    <source>
        <dbReference type="EMBL" id="CAF0750857.1"/>
    </source>
</evidence>
<keyword evidence="6" id="KW-0732">Signal</keyword>
<dbReference type="Proteomes" id="UP000663868">
    <property type="component" value="Unassembled WGS sequence"/>
</dbReference>
<dbReference type="EMBL" id="CAJOBB010001003">
    <property type="protein sequence ID" value="CAF3792001.1"/>
    <property type="molecule type" value="Genomic_DNA"/>
</dbReference>
<evidence type="ECO:0000313" key="8">
    <source>
        <dbReference type="EMBL" id="CAF0738750.1"/>
    </source>
</evidence>
<protein>
    <recommendedName>
        <fullName evidence="7">G-protein coupled receptors family 1 profile domain-containing protein</fullName>
    </recommendedName>
</protein>
<evidence type="ECO:0000256" key="3">
    <source>
        <dbReference type="ARBA" id="ARBA00022989"/>
    </source>
</evidence>
<dbReference type="EMBL" id="CAJNOG010000012">
    <property type="protein sequence ID" value="CAF0750857.1"/>
    <property type="molecule type" value="Genomic_DNA"/>
</dbReference>
<dbReference type="GO" id="GO:0016020">
    <property type="term" value="C:membrane"/>
    <property type="evidence" value="ECO:0007669"/>
    <property type="project" value="UniProtKB-SubCell"/>
</dbReference>
<evidence type="ECO:0000259" key="7">
    <source>
        <dbReference type="PROSITE" id="PS50262"/>
    </source>
</evidence>
<dbReference type="Gene3D" id="1.20.1070.10">
    <property type="entry name" value="Rhodopsin 7-helix transmembrane proteins"/>
    <property type="match status" value="1"/>
</dbReference>
<dbReference type="Proteomes" id="UP000663845">
    <property type="component" value="Unassembled WGS sequence"/>
</dbReference>
<evidence type="ECO:0000256" key="5">
    <source>
        <dbReference type="SAM" id="Phobius"/>
    </source>
</evidence>
<evidence type="ECO:0000313" key="12">
    <source>
        <dbReference type="Proteomes" id="UP000663845"/>
    </source>
</evidence>
<reference evidence="9" key="1">
    <citation type="submission" date="2021-02" db="EMBL/GenBank/DDBJ databases">
        <authorList>
            <person name="Nowell W R."/>
        </authorList>
    </citation>
    <scope>NUCLEOTIDE SEQUENCE</scope>
</reference>
<feature type="transmembrane region" description="Helical" evidence="5">
    <location>
        <begin position="115"/>
        <end position="139"/>
    </location>
</feature>
<dbReference type="EMBL" id="CAJNOE010000017">
    <property type="protein sequence ID" value="CAF0738750.1"/>
    <property type="molecule type" value="Genomic_DNA"/>
</dbReference>
<comment type="subcellular location">
    <subcellularLocation>
        <location evidence="1">Membrane</location>
    </subcellularLocation>
</comment>
<sequence>MLIWMAAFMFACPYIVTNTIEYSVDGQLCQMPLHLSFLFLAVYNVFCTYIIPMNGIKFIYLKLIRYVREMNKRATLVNILLRAKKQLKMVFRIVILISIFLIFVFMRSFTSPPKYHFRIALTFIAISTVFVMITLFKFTDPVQTSIMKRINRRSNIVVAIMK</sequence>
<feature type="chain" id="PRO_5035682569" description="G-protein coupled receptors family 1 profile domain-containing protein" evidence="6">
    <location>
        <begin position="18"/>
        <end position="162"/>
    </location>
</feature>
<keyword evidence="2 5" id="KW-0812">Transmembrane</keyword>
<dbReference type="PROSITE" id="PS50262">
    <property type="entry name" value="G_PROTEIN_RECEP_F1_2"/>
    <property type="match status" value="1"/>
</dbReference>
<dbReference type="Proteomes" id="UP000663860">
    <property type="component" value="Unassembled WGS sequence"/>
</dbReference>
<proteinExistence type="predicted"/>
<keyword evidence="4 5" id="KW-0472">Membrane</keyword>
<evidence type="ECO:0000256" key="6">
    <source>
        <dbReference type="SAM" id="SignalP"/>
    </source>
</evidence>
<feature type="domain" description="G-protein coupled receptors family 1 profile" evidence="7">
    <location>
        <begin position="1"/>
        <end position="102"/>
    </location>
</feature>
<feature type="transmembrane region" description="Helical" evidence="5">
    <location>
        <begin position="89"/>
        <end position="109"/>
    </location>
</feature>
<comment type="caution">
    <text evidence="9">The sequence shown here is derived from an EMBL/GenBank/DDBJ whole genome shotgun (WGS) entry which is preliminary data.</text>
</comment>
<accession>A0A813P733</accession>
<evidence type="ECO:0000256" key="4">
    <source>
        <dbReference type="ARBA" id="ARBA00023136"/>
    </source>
</evidence>
<feature type="signal peptide" evidence="6">
    <location>
        <begin position="1"/>
        <end position="17"/>
    </location>
</feature>
<name>A0A813P733_9BILA</name>
<evidence type="ECO:0000256" key="2">
    <source>
        <dbReference type="ARBA" id="ARBA00022692"/>
    </source>
</evidence>
<keyword evidence="3 5" id="KW-1133">Transmembrane helix</keyword>
<dbReference type="Proteomes" id="UP000663844">
    <property type="component" value="Unassembled WGS sequence"/>
</dbReference>
<evidence type="ECO:0000313" key="11">
    <source>
        <dbReference type="EMBL" id="CAF4059314.1"/>
    </source>
</evidence>